<evidence type="ECO:0000313" key="6">
    <source>
        <dbReference type="Proteomes" id="UP000009311"/>
    </source>
</evidence>
<evidence type="ECO:0000313" key="5">
    <source>
        <dbReference type="EMBL" id="CCI85982.1"/>
    </source>
</evidence>
<dbReference type="GO" id="GO:0003700">
    <property type="term" value="F:DNA-binding transcription factor activity"/>
    <property type="evidence" value="ECO:0007669"/>
    <property type="project" value="InterPro"/>
</dbReference>
<keyword evidence="1" id="KW-0805">Transcription regulation</keyword>
<dbReference type="PRINTS" id="PR00037">
    <property type="entry name" value="HTHLACR"/>
</dbReference>
<sequence>MQQEKRLEFIKEQLKQTDHLATKEIADLLGVSFDTARRDVIKLCSTGQAMRVHGGIIELDQQSVPTFLARKQIQSPLKKKMAEMAKRFVHPGDLDFIGPSTTLQQLCYQLNGMDLEIVTNSIDNALALMNESLPLVTILGGQIGKKNRLVYSASALDELRYMYFNTAIIGASKVRADGSYTAESQDSKLIRMATSRAKKVILIAEKYKFVNKNVSPFLSTPLDKIDVLITDTAPSPEIRQWFRPSTQIISVIKE</sequence>
<dbReference type="InterPro" id="IPR037171">
    <property type="entry name" value="NagB/RpiA_transferase-like"/>
</dbReference>
<dbReference type="SMART" id="SM00420">
    <property type="entry name" value="HTH_DEOR"/>
    <property type="match status" value="1"/>
</dbReference>
<dbReference type="InterPro" id="IPR018356">
    <property type="entry name" value="Tscrpt_reg_HTH_DeoR_CS"/>
</dbReference>
<name>I7J0Z9_9LACO</name>
<dbReference type="Pfam" id="PF00455">
    <property type="entry name" value="DeoRC"/>
    <property type="match status" value="1"/>
</dbReference>
<proteinExistence type="predicted"/>
<gene>
    <name evidence="5" type="ORF">BN53_07805</name>
</gene>
<dbReference type="InterPro" id="IPR050313">
    <property type="entry name" value="Carb_Metab_HTH_regulators"/>
</dbReference>
<dbReference type="Pfam" id="PF08220">
    <property type="entry name" value="HTH_DeoR"/>
    <property type="match status" value="1"/>
</dbReference>
<dbReference type="EMBL" id="CAKD01000024">
    <property type="protein sequence ID" value="CCI85982.1"/>
    <property type="molecule type" value="Genomic_DNA"/>
</dbReference>
<dbReference type="PANTHER" id="PTHR30363:SF51">
    <property type="entry name" value="HTH-TYPE TRANSCRIPTIONAL REPRESSOR GLCR"/>
    <property type="match status" value="1"/>
</dbReference>
<keyword evidence="3" id="KW-0804">Transcription</keyword>
<dbReference type="RefSeq" id="WP_009560548.1">
    <property type="nucleotide sequence ID" value="NZ_AYZN01000001.1"/>
</dbReference>
<evidence type="ECO:0000256" key="1">
    <source>
        <dbReference type="ARBA" id="ARBA00023015"/>
    </source>
</evidence>
<dbReference type="Gene3D" id="3.40.50.1360">
    <property type="match status" value="1"/>
</dbReference>
<accession>I7J0Z9</accession>
<evidence type="ECO:0000256" key="3">
    <source>
        <dbReference type="ARBA" id="ARBA00023163"/>
    </source>
</evidence>
<dbReference type="InterPro" id="IPR001034">
    <property type="entry name" value="DeoR_HTH"/>
</dbReference>
<dbReference type="Proteomes" id="UP000009311">
    <property type="component" value="Unassembled WGS sequence"/>
</dbReference>
<dbReference type="GO" id="GO:0003677">
    <property type="term" value="F:DNA binding"/>
    <property type="evidence" value="ECO:0007669"/>
    <property type="project" value="UniProtKB-KW"/>
</dbReference>
<reference evidence="5 6" key="1">
    <citation type="submission" date="2012-06" db="EMBL/GenBank/DDBJ databases">
        <title>Draft Genome Sequence of Lactobacillus pasteurii CRBIP 24.76T.</title>
        <authorList>
            <person name="Cousin S."/>
            <person name="Bouchier C."/>
            <person name="Loux V."/>
            <person name="Ma L."/>
            <person name="Creno S."/>
            <person name="Bizet C."/>
            <person name="Clermont D."/>
        </authorList>
    </citation>
    <scope>NUCLEOTIDE SEQUENCE [LARGE SCALE GENOMIC DNA]</scope>
    <source>
        <strain evidence="6">CRBIP 24.76T</strain>
    </source>
</reference>
<dbReference type="SUPFAM" id="SSF46785">
    <property type="entry name" value="Winged helix' DNA-binding domain"/>
    <property type="match status" value="1"/>
</dbReference>
<protein>
    <submittedName>
        <fullName evidence="5">Transcriptional regulator</fullName>
    </submittedName>
</protein>
<dbReference type="PROSITE" id="PS00894">
    <property type="entry name" value="HTH_DEOR_1"/>
    <property type="match status" value="1"/>
</dbReference>
<comment type="caution">
    <text evidence="5">The sequence shown here is derived from an EMBL/GenBank/DDBJ whole genome shotgun (WGS) entry which is preliminary data.</text>
</comment>
<dbReference type="PANTHER" id="PTHR30363">
    <property type="entry name" value="HTH-TYPE TRANSCRIPTIONAL REGULATOR SRLR-RELATED"/>
    <property type="match status" value="1"/>
</dbReference>
<dbReference type="SUPFAM" id="SSF100950">
    <property type="entry name" value="NagB/RpiA/CoA transferase-like"/>
    <property type="match status" value="1"/>
</dbReference>
<keyword evidence="2" id="KW-0238">DNA-binding</keyword>
<dbReference type="AlphaFoldDB" id="I7J0Z9"/>
<dbReference type="PROSITE" id="PS51000">
    <property type="entry name" value="HTH_DEOR_2"/>
    <property type="match status" value="1"/>
</dbReference>
<keyword evidence="6" id="KW-1185">Reference proteome</keyword>
<evidence type="ECO:0000259" key="4">
    <source>
        <dbReference type="PROSITE" id="PS51000"/>
    </source>
</evidence>
<organism evidence="5 6">
    <name type="scientific">Lactobacillus pasteurii DSM 23907 = CRBIP 24.76</name>
    <dbReference type="NCBI Taxonomy" id="1423790"/>
    <lineage>
        <taxon>Bacteria</taxon>
        <taxon>Bacillati</taxon>
        <taxon>Bacillota</taxon>
        <taxon>Bacilli</taxon>
        <taxon>Lactobacillales</taxon>
        <taxon>Lactobacillaceae</taxon>
        <taxon>Lactobacillus</taxon>
    </lineage>
</organism>
<feature type="domain" description="HTH deoR-type" evidence="4">
    <location>
        <begin position="3"/>
        <end position="58"/>
    </location>
</feature>
<dbReference type="STRING" id="1423790.BN53_07805"/>
<dbReference type="PATRIC" id="fig|1423790.3.peg.579"/>
<evidence type="ECO:0000256" key="2">
    <source>
        <dbReference type="ARBA" id="ARBA00023125"/>
    </source>
</evidence>
<dbReference type="OrthoDB" id="9798651at2"/>
<dbReference type="eggNOG" id="COG1349">
    <property type="taxonomic scope" value="Bacteria"/>
</dbReference>
<dbReference type="InterPro" id="IPR036390">
    <property type="entry name" value="WH_DNA-bd_sf"/>
</dbReference>
<dbReference type="InterPro" id="IPR014036">
    <property type="entry name" value="DeoR-like_C"/>
</dbReference>
<dbReference type="SMART" id="SM01134">
    <property type="entry name" value="DeoRC"/>
    <property type="match status" value="1"/>
</dbReference>